<evidence type="ECO:0000313" key="7">
    <source>
        <dbReference type="EMBL" id="OMO51175.1"/>
    </source>
</evidence>
<gene>
    <name evidence="7" type="ORF">CCACVL1_29956</name>
</gene>
<keyword evidence="8" id="KW-1185">Reference proteome</keyword>
<evidence type="ECO:0000259" key="6">
    <source>
        <dbReference type="Pfam" id="PF00294"/>
    </source>
</evidence>
<feature type="domain" description="Carbohydrate kinase PfkB" evidence="6">
    <location>
        <begin position="11"/>
        <end position="73"/>
    </location>
</feature>
<reference evidence="7 8" key="1">
    <citation type="submission" date="2013-09" db="EMBL/GenBank/DDBJ databases">
        <title>Corchorus capsularis genome sequencing.</title>
        <authorList>
            <person name="Alam M."/>
            <person name="Haque M.S."/>
            <person name="Islam M.S."/>
            <person name="Emdad E.M."/>
            <person name="Islam M.M."/>
            <person name="Ahmed B."/>
            <person name="Halim A."/>
            <person name="Hossen Q.M.M."/>
            <person name="Hossain M.Z."/>
            <person name="Ahmed R."/>
            <person name="Khan M.M."/>
            <person name="Islam R."/>
            <person name="Rashid M.M."/>
            <person name="Khan S.A."/>
            <person name="Rahman M.S."/>
            <person name="Alam M."/>
        </authorList>
    </citation>
    <scope>NUCLEOTIDE SEQUENCE [LARGE SCALE GENOMIC DNA]</scope>
    <source>
        <strain evidence="8">cv. CVL-1</strain>
        <tissue evidence="7">Whole seedling</tissue>
    </source>
</reference>
<dbReference type="OrthoDB" id="1934760at2759"/>
<dbReference type="GO" id="GO:0006000">
    <property type="term" value="P:fructose metabolic process"/>
    <property type="evidence" value="ECO:0007669"/>
    <property type="project" value="TreeGrafter"/>
</dbReference>
<dbReference type="Gene3D" id="2.20.150.10">
    <property type="entry name" value="putative 5-dehydro-2- deoxygluconokinase"/>
    <property type="match status" value="1"/>
</dbReference>
<keyword evidence="3" id="KW-0547">Nucleotide-binding</keyword>
<dbReference type="Pfam" id="PF00294">
    <property type="entry name" value="PfkB"/>
    <property type="match status" value="1"/>
</dbReference>
<dbReference type="InterPro" id="IPR011611">
    <property type="entry name" value="PfkB_dom"/>
</dbReference>
<dbReference type="Gramene" id="OMO51175">
    <property type="protein sequence ID" value="OMO51175"/>
    <property type="gene ID" value="CCACVL1_29956"/>
</dbReference>
<dbReference type="InterPro" id="IPR023314">
    <property type="entry name" value="Myo_inos_IolC-like_sf"/>
</dbReference>
<dbReference type="GO" id="GO:0005829">
    <property type="term" value="C:cytosol"/>
    <property type="evidence" value="ECO:0007669"/>
    <property type="project" value="TreeGrafter"/>
</dbReference>
<evidence type="ECO:0000256" key="5">
    <source>
        <dbReference type="ARBA" id="ARBA00022840"/>
    </source>
</evidence>
<accession>A0A1R3FZA8</accession>
<evidence type="ECO:0000256" key="3">
    <source>
        <dbReference type="ARBA" id="ARBA00022741"/>
    </source>
</evidence>
<name>A0A1R3FZA8_COCAP</name>
<evidence type="ECO:0000313" key="8">
    <source>
        <dbReference type="Proteomes" id="UP000188268"/>
    </source>
</evidence>
<feature type="non-terminal residue" evidence="7">
    <location>
        <position position="1"/>
    </location>
</feature>
<keyword evidence="2" id="KW-0808">Transferase</keyword>
<sequence length="73" mass="7522">LNGVASGKNSEMLIDFMLPVSDVSLAEAPGFFNSAKGSPTNVAVAISKLGGKSVFIGKLGDVKFGHMLAKILK</sequence>
<keyword evidence="5" id="KW-0067">ATP-binding</keyword>
<organism evidence="7 8">
    <name type="scientific">Corchorus capsularis</name>
    <name type="common">Jute</name>
    <dbReference type="NCBI Taxonomy" id="210143"/>
    <lineage>
        <taxon>Eukaryota</taxon>
        <taxon>Viridiplantae</taxon>
        <taxon>Streptophyta</taxon>
        <taxon>Embryophyta</taxon>
        <taxon>Tracheophyta</taxon>
        <taxon>Spermatophyta</taxon>
        <taxon>Magnoliopsida</taxon>
        <taxon>eudicotyledons</taxon>
        <taxon>Gunneridae</taxon>
        <taxon>Pentapetalae</taxon>
        <taxon>rosids</taxon>
        <taxon>malvids</taxon>
        <taxon>Malvales</taxon>
        <taxon>Malvaceae</taxon>
        <taxon>Grewioideae</taxon>
        <taxon>Apeibeae</taxon>
        <taxon>Corchorus</taxon>
    </lineage>
</organism>
<keyword evidence="4 7" id="KW-0418">Kinase</keyword>
<comment type="similarity">
    <text evidence="1">Belongs to the carbohydrate kinase PfkB family.</text>
</comment>
<dbReference type="GO" id="GO:0008865">
    <property type="term" value="F:fructokinase activity"/>
    <property type="evidence" value="ECO:0007669"/>
    <property type="project" value="TreeGrafter"/>
</dbReference>
<dbReference type="SUPFAM" id="SSF53613">
    <property type="entry name" value="Ribokinase-like"/>
    <property type="match status" value="1"/>
</dbReference>
<evidence type="ECO:0000256" key="4">
    <source>
        <dbReference type="ARBA" id="ARBA00022777"/>
    </source>
</evidence>
<protein>
    <submittedName>
        <fullName evidence="7">Carbohydrate kinase PfkB</fullName>
    </submittedName>
</protein>
<proteinExistence type="inferred from homology"/>
<dbReference type="Proteomes" id="UP000188268">
    <property type="component" value="Unassembled WGS sequence"/>
</dbReference>
<dbReference type="AlphaFoldDB" id="A0A1R3FZA8"/>
<dbReference type="PANTHER" id="PTHR43085:SF6">
    <property type="entry name" value="FRUCTOKINASE-5-RELATED"/>
    <property type="match status" value="1"/>
</dbReference>
<evidence type="ECO:0000256" key="1">
    <source>
        <dbReference type="ARBA" id="ARBA00010688"/>
    </source>
</evidence>
<dbReference type="STRING" id="210143.A0A1R3FZA8"/>
<dbReference type="InterPro" id="IPR029056">
    <property type="entry name" value="Ribokinase-like"/>
</dbReference>
<dbReference type="EMBL" id="AWWV01015924">
    <property type="protein sequence ID" value="OMO51175.1"/>
    <property type="molecule type" value="Genomic_DNA"/>
</dbReference>
<evidence type="ECO:0000256" key="2">
    <source>
        <dbReference type="ARBA" id="ARBA00022679"/>
    </source>
</evidence>
<dbReference type="OMA" id="KFGHMLA"/>
<dbReference type="InterPro" id="IPR050306">
    <property type="entry name" value="PfkB_Carbo_kinase"/>
</dbReference>
<dbReference type="Gene3D" id="3.40.1190.20">
    <property type="match status" value="1"/>
</dbReference>
<comment type="caution">
    <text evidence="7">The sequence shown here is derived from an EMBL/GenBank/DDBJ whole genome shotgun (WGS) entry which is preliminary data.</text>
</comment>
<dbReference type="GO" id="GO:0005524">
    <property type="term" value="F:ATP binding"/>
    <property type="evidence" value="ECO:0007669"/>
    <property type="project" value="UniProtKB-KW"/>
</dbReference>
<dbReference type="PANTHER" id="PTHR43085">
    <property type="entry name" value="HEXOKINASE FAMILY MEMBER"/>
    <property type="match status" value="1"/>
</dbReference>